<evidence type="ECO:0000256" key="1">
    <source>
        <dbReference type="ARBA" id="ARBA00022512"/>
    </source>
</evidence>
<evidence type="ECO:0000256" key="2">
    <source>
        <dbReference type="ARBA" id="ARBA00022525"/>
    </source>
</evidence>
<keyword evidence="2" id="KW-0964">Secreted</keyword>
<evidence type="ECO:0000256" key="7">
    <source>
        <dbReference type="SAM" id="SignalP"/>
    </source>
</evidence>
<feature type="region of interest" description="Disordered" evidence="5">
    <location>
        <begin position="39"/>
        <end position="59"/>
    </location>
</feature>
<dbReference type="InterPro" id="IPR013783">
    <property type="entry name" value="Ig-like_fold"/>
</dbReference>
<dbReference type="Gene3D" id="3.40.50.410">
    <property type="entry name" value="von Willebrand factor, type A domain"/>
    <property type="match status" value="1"/>
</dbReference>
<dbReference type="Proteomes" id="UP000032278">
    <property type="component" value="Unassembled WGS sequence"/>
</dbReference>
<evidence type="ECO:0000256" key="5">
    <source>
        <dbReference type="SAM" id="MobiDB-lite"/>
    </source>
</evidence>
<keyword evidence="6" id="KW-0472">Membrane</keyword>
<comment type="caution">
    <text evidence="9">The sequence shown here is derived from an EMBL/GenBank/DDBJ whole genome shotgun (WGS) entry which is preliminary data.</text>
</comment>
<dbReference type="PROSITE" id="PS50234">
    <property type="entry name" value="VWFA"/>
    <property type="match status" value="1"/>
</dbReference>
<dbReference type="InterPro" id="IPR036465">
    <property type="entry name" value="vWFA_dom_sf"/>
</dbReference>
<keyword evidence="6" id="KW-0812">Transmembrane</keyword>
<feature type="region of interest" description="Disordered" evidence="5">
    <location>
        <begin position="373"/>
        <end position="396"/>
    </location>
</feature>
<evidence type="ECO:0000256" key="4">
    <source>
        <dbReference type="ARBA" id="ARBA00023088"/>
    </source>
</evidence>
<dbReference type="EMBL" id="JAUE01000068">
    <property type="protein sequence ID" value="KIS16154.1"/>
    <property type="molecule type" value="Genomic_DNA"/>
</dbReference>
<dbReference type="InterPro" id="IPR002035">
    <property type="entry name" value="VWF_A"/>
</dbReference>
<dbReference type="Gene3D" id="2.60.40.10">
    <property type="entry name" value="Immunoglobulins"/>
    <property type="match status" value="1"/>
</dbReference>
<dbReference type="InterPro" id="IPR041033">
    <property type="entry name" value="SpaA_PFL_dom_1"/>
</dbReference>
<accession>A0AAW3GJE7</accession>
<reference evidence="9 10" key="1">
    <citation type="submission" date="2013-11" db="EMBL/GenBank/DDBJ databases">
        <authorList>
            <person name="da Piedade I."/>
            <person name="Tang M.H.E."/>
            <person name="Bojesen A.M."/>
        </authorList>
    </citation>
    <scope>NUCLEOTIDE SEQUENCE [LARGE SCALE GENOMIC DNA]</scope>
    <source>
        <strain evidence="9 10">Sz4is</strain>
    </source>
</reference>
<dbReference type="CDD" id="cd00198">
    <property type="entry name" value="vWFA"/>
    <property type="match status" value="1"/>
</dbReference>
<sequence>MIKKRKLLSLVATAGLLMAQFSVPLGQAGVLMGHAEAKDPTSEVVTSDPSKPQAEAVTGNKRELVSDTNDVTVSVKSEAGFGSADTITASLAAAKTDADYKSYSQDIAKVSLALSKQGLAIVDAQVIDLHYQVNQAAAVTMALHIKKDLSLNGISDDHKNIKVGLITSDDMVQIVEATIGLSHANAVNSIGCAGSLSKRVVVVTTAKLEEDKTLALGKYGKLVVDGAVGVAQQKVSPYSKPITVTILTPKPSALESSLDSKDFEVVKTIDKLYTWDEHFYLLDFLSDDYEVLKTEYQSAKDSEPKLQDLLFGEYEPNPLATDKGHSNTVNIYIRPRKPLGLKPMPFAANGIQPRAFRSRSVDSASQGELEHHKRIDYLGDNQNNPDTSVDDPGSQHDTSDLYRLYLDMTGKKQPLDVLVVVDRSASMKEGISQNDIPRDQAVKNALTGAGGLLQKFININAENKLSVIGFQGSLNYNSREGKPERISWRSIIYQPSINNNKDADVLKNWESSSALNRDDLSYKDKNGTNYHAALVKADEMLNKVADDGHRKIMVFVSDGVPTFYFGSDHYRAGNGTSDASNIKSSQDGTRAAIDDFKKKHPNLSIYSLGVSKDINSDTASSSPVVLKYLSGEDHYYGITNTVELEKIANKIVEDSKVSHLEISDTLSQYVDYYEKQPDVVVTRISKADKSKVETLYKDNTLTSEGQKIIKSVTFTPKETQNSSGKVTLTFKPDYKIDDEYTYTLSFNVKVSDKAYEKYKNQQGKYTTKGDVDTDYGSNNTSSGQDGFYSNQEASVNYMADGRWQKLTYKRPVVQLKTIPAAFSKIDANDDKKTLDGVEFELRKENRTAVWEKGTTAKNGRLVFNYLQKGKTYYLYETKARAGYTLPENPWKIKVDDKGKIRLTHPIEGELQSNHGAYVIKNHKIYQLPSSGGRGSQLFLIFGSMVITTTALLYRRRYNRKQRQQSIM</sequence>
<feature type="domain" description="VWFA" evidence="8">
    <location>
        <begin position="416"/>
        <end position="651"/>
    </location>
</feature>
<evidence type="ECO:0000256" key="6">
    <source>
        <dbReference type="SAM" id="Phobius"/>
    </source>
</evidence>
<keyword evidence="3 7" id="KW-0732">Signal</keyword>
<evidence type="ECO:0000259" key="8">
    <source>
        <dbReference type="PROSITE" id="PS50234"/>
    </source>
</evidence>
<evidence type="ECO:0000256" key="3">
    <source>
        <dbReference type="ARBA" id="ARBA00022729"/>
    </source>
</evidence>
<evidence type="ECO:0000313" key="10">
    <source>
        <dbReference type="Proteomes" id="UP000032278"/>
    </source>
</evidence>
<proteinExistence type="predicted"/>
<feature type="chain" id="PRO_5043878977" evidence="7">
    <location>
        <begin position="29"/>
        <end position="967"/>
    </location>
</feature>
<gene>
    <name evidence="9" type="primary">fszD</name>
    <name evidence="9" type="ORF">AT55_00441</name>
</gene>
<dbReference type="SMART" id="SM00327">
    <property type="entry name" value="VWA"/>
    <property type="match status" value="1"/>
</dbReference>
<organism evidence="9 10">
    <name type="scientific">Streptococcus equi subsp. zooepidemicus Sz4is</name>
    <dbReference type="NCBI Taxonomy" id="1381082"/>
    <lineage>
        <taxon>Bacteria</taxon>
        <taxon>Bacillati</taxon>
        <taxon>Bacillota</taxon>
        <taxon>Bacilli</taxon>
        <taxon>Lactobacillales</taxon>
        <taxon>Streptococcaceae</taxon>
        <taxon>Streptococcus</taxon>
    </lineage>
</organism>
<dbReference type="InterPro" id="IPR055384">
    <property type="entry name" value="DUF7604"/>
</dbReference>
<dbReference type="Pfam" id="PF17802">
    <property type="entry name" value="SpaA"/>
    <property type="match status" value="1"/>
</dbReference>
<dbReference type="InterPro" id="IPR019931">
    <property type="entry name" value="LPXTG_anchor"/>
</dbReference>
<dbReference type="AlphaFoldDB" id="A0AAW3GJE7"/>
<dbReference type="RefSeq" id="WP_012516399.1">
    <property type="nucleotide sequence ID" value="NZ_JAUE01000068.1"/>
</dbReference>
<feature type="transmembrane region" description="Helical" evidence="6">
    <location>
        <begin position="934"/>
        <end position="953"/>
    </location>
</feature>
<dbReference type="Pfam" id="PF00746">
    <property type="entry name" value="Gram_pos_anchor"/>
    <property type="match status" value="1"/>
</dbReference>
<dbReference type="SUPFAM" id="SSF53300">
    <property type="entry name" value="vWA-like"/>
    <property type="match status" value="1"/>
</dbReference>
<feature type="compositionally biased region" description="Polar residues" evidence="5">
    <location>
        <begin position="775"/>
        <end position="787"/>
    </location>
</feature>
<keyword evidence="1" id="KW-0134">Cell wall</keyword>
<keyword evidence="4" id="KW-0572">Peptidoglycan-anchor</keyword>
<name>A0AAW3GJE7_STRSZ</name>
<feature type="region of interest" description="Disordered" evidence="5">
    <location>
        <begin position="761"/>
        <end position="787"/>
    </location>
</feature>
<evidence type="ECO:0000313" key="9">
    <source>
        <dbReference type="EMBL" id="KIS16154.1"/>
    </source>
</evidence>
<dbReference type="Pfam" id="PF24558">
    <property type="entry name" value="DUF7604"/>
    <property type="match status" value="1"/>
</dbReference>
<keyword evidence="6" id="KW-1133">Transmembrane helix</keyword>
<protein>
    <submittedName>
        <fullName evidence="9">Fimbrial structural subunit protein FszD</fullName>
    </submittedName>
</protein>
<feature type="signal peptide" evidence="7">
    <location>
        <begin position="1"/>
        <end position="28"/>
    </location>
</feature>